<sequence>MCCDPAWVTEGIGRRRRNEMMQTEGADRASKDDSLGSVEEVPPRPSRCARIHSLDVRCLAAWVPDLPVAEAVQRTTHPANGTKPLQTDALCLAFQYIHMALDASPWQQMLDGRAFAGCPLLPFNASHLRAPAPPTTHDLPEHAPHRRFVSFIPPAASHHEPCRGPGNMSELSLNTSGSLSSPPAEADPDETPKPSRVRSSQSGDVKPHDVAVQDVTPRRNIKQNDETVSQASEDSPVYSLEMTKKHGDDHRAAQRNAELIRQMETEKQLYPGASTWAAPEEKLFEILFLRQDLPMLPAHWDVDFRGVPMADSVFQTSDDYPPIIYAHSNKEFRATMALLRLIDLTASVRTTCQSGLRQKAPALIKKGINHFVTWAAEDGGYSTLNYIPNIIVENTDAGETEADITGHIQQRMRAFAKVQREFLKVDRDPEFWNVDEQRLSSPSLTDVELLLEKYMLDDEETEEEGSQPAEEDPATRSDDETATNAGHAPTEESDVAQSVLGPRVNEQSPLHESVEDSATPPPETLDLCQFRRRPPVVYGIFILRTSVFILTVDSAKDGKNAYVSFHVDVHFMDRHQSVWNALTVALVVCLARDELMTRLDDFETADMPEESDPDA</sequence>
<reference evidence="2 3" key="1">
    <citation type="journal article" date="2024" name="Microbiol. Resour. Announc.">
        <title>Genome annotations for the ascomycete fungi Trichoderma harzianum, Trichoderma aggressivum, and Purpureocillium lilacinum.</title>
        <authorList>
            <person name="Beijen E.P.W."/>
            <person name="Ohm R.A."/>
        </authorList>
    </citation>
    <scope>NUCLEOTIDE SEQUENCE [LARGE SCALE GENOMIC DNA]</scope>
    <source>
        <strain evidence="2 3">CBS 150709</strain>
    </source>
</reference>
<feature type="region of interest" description="Disordered" evidence="1">
    <location>
        <begin position="155"/>
        <end position="236"/>
    </location>
</feature>
<feature type="compositionally biased region" description="Polar residues" evidence="1">
    <location>
        <begin position="169"/>
        <end position="181"/>
    </location>
</feature>
<feature type="compositionally biased region" description="Basic and acidic residues" evidence="1">
    <location>
        <begin position="25"/>
        <end position="34"/>
    </location>
</feature>
<feature type="region of interest" description="Disordered" evidence="1">
    <location>
        <begin position="458"/>
        <end position="526"/>
    </location>
</feature>
<evidence type="ECO:0000313" key="2">
    <source>
        <dbReference type="EMBL" id="KAK4091073.1"/>
    </source>
</evidence>
<gene>
    <name evidence="2" type="ORF">Purlil1_4653</name>
</gene>
<evidence type="ECO:0000313" key="3">
    <source>
        <dbReference type="Proteomes" id="UP001287286"/>
    </source>
</evidence>
<dbReference type="Proteomes" id="UP001287286">
    <property type="component" value="Unassembled WGS sequence"/>
</dbReference>
<organism evidence="2 3">
    <name type="scientific">Purpureocillium lilacinum</name>
    <name type="common">Paecilomyces lilacinus</name>
    <dbReference type="NCBI Taxonomy" id="33203"/>
    <lineage>
        <taxon>Eukaryota</taxon>
        <taxon>Fungi</taxon>
        <taxon>Dikarya</taxon>
        <taxon>Ascomycota</taxon>
        <taxon>Pezizomycotina</taxon>
        <taxon>Sordariomycetes</taxon>
        <taxon>Hypocreomycetidae</taxon>
        <taxon>Hypocreales</taxon>
        <taxon>Ophiocordycipitaceae</taxon>
        <taxon>Purpureocillium</taxon>
    </lineage>
</organism>
<accession>A0ABR0C531</accession>
<feature type="compositionally biased region" description="Acidic residues" evidence="1">
    <location>
        <begin position="458"/>
        <end position="472"/>
    </location>
</feature>
<evidence type="ECO:0000256" key="1">
    <source>
        <dbReference type="SAM" id="MobiDB-lite"/>
    </source>
</evidence>
<keyword evidence="3" id="KW-1185">Reference proteome</keyword>
<feature type="region of interest" description="Disordered" evidence="1">
    <location>
        <begin position="14"/>
        <end position="42"/>
    </location>
</feature>
<proteinExistence type="predicted"/>
<protein>
    <submittedName>
        <fullName evidence="2">Uncharacterized protein</fullName>
    </submittedName>
</protein>
<dbReference type="EMBL" id="JAWRVI010000013">
    <property type="protein sequence ID" value="KAK4091073.1"/>
    <property type="molecule type" value="Genomic_DNA"/>
</dbReference>
<name>A0ABR0C531_PURLI</name>
<comment type="caution">
    <text evidence="2">The sequence shown here is derived from an EMBL/GenBank/DDBJ whole genome shotgun (WGS) entry which is preliminary data.</text>
</comment>